<evidence type="ECO:0000256" key="2">
    <source>
        <dbReference type="ARBA" id="ARBA00023015"/>
    </source>
</evidence>
<evidence type="ECO:0000259" key="5">
    <source>
        <dbReference type="PROSITE" id="PS50931"/>
    </source>
</evidence>
<dbReference type="InterPro" id="IPR000847">
    <property type="entry name" value="LysR_HTH_N"/>
</dbReference>
<evidence type="ECO:0000313" key="6">
    <source>
        <dbReference type="EMBL" id="WOT05385.1"/>
    </source>
</evidence>
<dbReference type="EMBL" id="CP136522">
    <property type="protein sequence ID" value="WOT05385.1"/>
    <property type="molecule type" value="Genomic_DNA"/>
</dbReference>
<dbReference type="PANTHER" id="PTHR30537:SF3">
    <property type="entry name" value="TRANSCRIPTIONAL REGULATORY PROTEIN"/>
    <property type="match status" value="1"/>
</dbReference>
<dbReference type="RefSeq" id="WP_310469646.1">
    <property type="nucleotide sequence ID" value="NZ_CP136522.1"/>
</dbReference>
<dbReference type="PROSITE" id="PS50931">
    <property type="entry name" value="HTH_LYSR"/>
    <property type="match status" value="1"/>
</dbReference>
<dbReference type="InterPro" id="IPR036390">
    <property type="entry name" value="WH_DNA-bd_sf"/>
</dbReference>
<dbReference type="Pfam" id="PF03466">
    <property type="entry name" value="LysR_substrate"/>
    <property type="match status" value="1"/>
</dbReference>
<sequence>MHIDFISTISVIAATGCLTRAAEQLDVSPSTIHKRLKKVEDYYRTEVFSKVDGRLSLTDAGKSLLTELSKIERINNALISQTHQQKSCVHIGMNQGLGVRIVRDILSAQMKQEPELAVKISTIVDRHSIKHFQGDFFITTIPINDPDICSHIIGELTCYFVASLDYIAEHGEPTTLEELSQHNMILTSLDTIDEQHFYCEKVDGSKCKFAIKSSIYTDSKVVSDEFINNGNGIGLIPHTKLVASRQENIKVLFNGSIYSKVLVQIGTKHHQQMSPTATRIMELITDKLNSNYI</sequence>
<protein>
    <submittedName>
        <fullName evidence="6">LysR family transcriptional regulator</fullName>
    </submittedName>
</protein>
<reference evidence="6 7" key="1">
    <citation type="submission" date="2023-10" db="EMBL/GenBank/DDBJ databases">
        <title>Complete genome sequence of Shewanella sp. DAU334.</title>
        <authorList>
            <person name="Lee Y.-S."/>
            <person name="Jeong H.-R."/>
            <person name="Hwang E.-J."/>
            <person name="Choi Y.-L."/>
            <person name="Kim G.-D."/>
        </authorList>
    </citation>
    <scope>NUCLEOTIDE SEQUENCE [LARGE SCALE GENOMIC DNA]</scope>
    <source>
        <strain evidence="6 7">DAU334</strain>
    </source>
</reference>
<dbReference type="CDD" id="cd05466">
    <property type="entry name" value="PBP2_LTTR_substrate"/>
    <property type="match status" value="1"/>
</dbReference>
<name>A0ABZ0JYM2_9GAMM</name>
<keyword evidence="3" id="KW-0238">DNA-binding</keyword>
<accession>A0ABZ0JYM2</accession>
<dbReference type="Gene3D" id="3.40.190.290">
    <property type="match status" value="1"/>
</dbReference>
<evidence type="ECO:0000256" key="4">
    <source>
        <dbReference type="ARBA" id="ARBA00023163"/>
    </source>
</evidence>
<organism evidence="6 7">
    <name type="scientific">Shewanella youngdeokensis</name>
    <dbReference type="NCBI Taxonomy" id="2999068"/>
    <lineage>
        <taxon>Bacteria</taxon>
        <taxon>Pseudomonadati</taxon>
        <taxon>Pseudomonadota</taxon>
        <taxon>Gammaproteobacteria</taxon>
        <taxon>Alteromonadales</taxon>
        <taxon>Shewanellaceae</taxon>
        <taxon>Shewanella</taxon>
    </lineage>
</organism>
<comment type="similarity">
    <text evidence="1">Belongs to the LysR transcriptional regulatory family.</text>
</comment>
<dbReference type="PANTHER" id="PTHR30537">
    <property type="entry name" value="HTH-TYPE TRANSCRIPTIONAL REGULATOR"/>
    <property type="match status" value="1"/>
</dbReference>
<dbReference type="Gene3D" id="1.10.10.10">
    <property type="entry name" value="Winged helix-like DNA-binding domain superfamily/Winged helix DNA-binding domain"/>
    <property type="match status" value="1"/>
</dbReference>
<dbReference type="InterPro" id="IPR058163">
    <property type="entry name" value="LysR-type_TF_proteobact-type"/>
</dbReference>
<evidence type="ECO:0000313" key="7">
    <source>
        <dbReference type="Proteomes" id="UP001529491"/>
    </source>
</evidence>
<dbReference type="InterPro" id="IPR036388">
    <property type="entry name" value="WH-like_DNA-bd_sf"/>
</dbReference>
<proteinExistence type="inferred from homology"/>
<feature type="domain" description="HTH lysR-type" evidence="5">
    <location>
        <begin position="1"/>
        <end position="58"/>
    </location>
</feature>
<dbReference type="SUPFAM" id="SSF46785">
    <property type="entry name" value="Winged helix' DNA-binding domain"/>
    <property type="match status" value="1"/>
</dbReference>
<dbReference type="Pfam" id="PF00126">
    <property type="entry name" value="HTH_1"/>
    <property type="match status" value="1"/>
</dbReference>
<keyword evidence="7" id="KW-1185">Reference proteome</keyword>
<dbReference type="Proteomes" id="UP001529491">
    <property type="component" value="Chromosome"/>
</dbReference>
<keyword evidence="4" id="KW-0804">Transcription</keyword>
<dbReference type="SUPFAM" id="SSF53850">
    <property type="entry name" value="Periplasmic binding protein-like II"/>
    <property type="match status" value="1"/>
</dbReference>
<evidence type="ECO:0000256" key="1">
    <source>
        <dbReference type="ARBA" id="ARBA00009437"/>
    </source>
</evidence>
<gene>
    <name evidence="6" type="ORF">RGE70_00735</name>
</gene>
<keyword evidence="2" id="KW-0805">Transcription regulation</keyword>
<dbReference type="InterPro" id="IPR005119">
    <property type="entry name" value="LysR_subst-bd"/>
</dbReference>
<evidence type="ECO:0000256" key="3">
    <source>
        <dbReference type="ARBA" id="ARBA00023125"/>
    </source>
</evidence>